<organism evidence="1 2">
    <name type="scientific">Batillaria attramentaria</name>
    <dbReference type="NCBI Taxonomy" id="370345"/>
    <lineage>
        <taxon>Eukaryota</taxon>
        <taxon>Metazoa</taxon>
        <taxon>Spiralia</taxon>
        <taxon>Lophotrochozoa</taxon>
        <taxon>Mollusca</taxon>
        <taxon>Gastropoda</taxon>
        <taxon>Caenogastropoda</taxon>
        <taxon>Sorbeoconcha</taxon>
        <taxon>Cerithioidea</taxon>
        <taxon>Batillariidae</taxon>
        <taxon>Batillaria</taxon>
    </lineage>
</organism>
<dbReference type="AlphaFoldDB" id="A0ABD0L338"/>
<dbReference type="EMBL" id="JACVVK020000090">
    <property type="protein sequence ID" value="KAK7493732.1"/>
    <property type="molecule type" value="Genomic_DNA"/>
</dbReference>
<sequence length="81" mass="9043">MARSHASNSPLDVLKRTVAWYAMEETSNALYRRLGRERMRDVGGGRGRVGVRSGKVGLVENRLTGYNIDRLTSAHRVLMGL</sequence>
<accession>A0ABD0L338</accession>
<dbReference type="Proteomes" id="UP001519460">
    <property type="component" value="Unassembled WGS sequence"/>
</dbReference>
<comment type="caution">
    <text evidence="1">The sequence shown here is derived from an EMBL/GenBank/DDBJ whole genome shotgun (WGS) entry which is preliminary data.</text>
</comment>
<evidence type="ECO:0000313" key="2">
    <source>
        <dbReference type="Proteomes" id="UP001519460"/>
    </source>
</evidence>
<evidence type="ECO:0000313" key="1">
    <source>
        <dbReference type="EMBL" id="KAK7493732.1"/>
    </source>
</evidence>
<protein>
    <submittedName>
        <fullName evidence="1">Uncharacterized protein</fullName>
    </submittedName>
</protein>
<name>A0ABD0L338_9CAEN</name>
<gene>
    <name evidence="1" type="ORF">BaRGS_00015061</name>
</gene>
<keyword evidence="2" id="KW-1185">Reference proteome</keyword>
<reference evidence="1 2" key="1">
    <citation type="journal article" date="2023" name="Sci. Data">
        <title>Genome assembly of the Korean intertidal mud-creeper Batillaria attramentaria.</title>
        <authorList>
            <person name="Patra A.K."/>
            <person name="Ho P.T."/>
            <person name="Jun S."/>
            <person name="Lee S.J."/>
            <person name="Kim Y."/>
            <person name="Won Y.J."/>
        </authorList>
    </citation>
    <scope>NUCLEOTIDE SEQUENCE [LARGE SCALE GENOMIC DNA]</scope>
    <source>
        <strain evidence="1">Wonlab-2016</strain>
    </source>
</reference>
<proteinExistence type="predicted"/>